<dbReference type="EMBL" id="BGZK01001671">
    <property type="protein sequence ID" value="GBP84320.1"/>
    <property type="molecule type" value="Genomic_DNA"/>
</dbReference>
<evidence type="ECO:0000313" key="2">
    <source>
        <dbReference type="Proteomes" id="UP000299102"/>
    </source>
</evidence>
<reference evidence="1 2" key="1">
    <citation type="journal article" date="2019" name="Commun. Biol.">
        <title>The bagworm genome reveals a unique fibroin gene that provides high tensile strength.</title>
        <authorList>
            <person name="Kono N."/>
            <person name="Nakamura H."/>
            <person name="Ohtoshi R."/>
            <person name="Tomita M."/>
            <person name="Numata K."/>
            <person name="Arakawa K."/>
        </authorList>
    </citation>
    <scope>NUCLEOTIDE SEQUENCE [LARGE SCALE GENOMIC DNA]</scope>
</reference>
<dbReference type="OrthoDB" id="426210at2759"/>
<gene>
    <name evidence="1" type="ORF">EVAR_66308_1</name>
</gene>
<keyword evidence="2" id="KW-1185">Reference proteome</keyword>
<accession>A0A4C1Z9D5</accession>
<organism evidence="1 2">
    <name type="scientific">Eumeta variegata</name>
    <name type="common">Bagworm moth</name>
    <name type="synonym">Eumeta japonica</name>
    <dbReference type="NCBI Taxonomy" id="151549"/>
    <lineage>
        <taxon>Eukaryota</taxon>
        <taxon>Metazoa</taxon>
        <taxon>Ecdysozoa</taxon>
        <taxon>Arthropoda</taxon>
        <taxon>Hexapoda</taxon>
        <taxon>Insecta</taxon>
        <taxon>Pterygota</taxon>
        <taxon>Neoptera</taxon>
        <taxon>Endopterygota</taxon>
        <taxon>Lepidoptera</taxon>
        <taxon>Glossata</taxon>
        <taxon>Ditrysia</taxon>
        <taxon>Tineoidea</taxon>
        <taxon>Psychidae</taxon>
        <taxon>Oiketicinae</taxon>
        <taxon>Eumeta</taxon>
    </lineage>
</organism>
<dbReference type="Proteomes" id="UP000299102">
    <property type="component" value="Unassembled WGS sequence"/>
</dbReference>
<proteinExistence type="predicted"/>
<evidence type="ECO:0000313" key="1">
    <source>
        <dbReference type="EMBL" id="GBP84320.1"/>
    </source>
</evidence>
<name>A0A4C1Z9D5_EUMVA</name>
<dbReference type="AlphaFoldDB" id="A0A4C1Z9D5"/>
<sequence length="243" mass="26813">MKTLNNWLSSVESNSGAHNMAVQDVAENREYLGLLFDKDTTDELDSYLDSNTIRGDALTNIDVSRDEGLKGILCSLGNNYPLVFAAPLTWTRNLPLYPLHQAVLNSGSTVYFNLCLLVDCNPRPARNSNPDTALIVEDDGGDSERIENRDKCGGDLGEEYFGYEYKFNRFWKDFLFNNIISVSNGKCRDGASQIKLSVADLIVMLMTTVVSGRPTGAEPAWVARNPSSSVRNKNILLTGMSAV</sequence>
<protein>
    <submittedName>
        <fullName evidence="1">Uncharacterized protein</fullName>
    </submittedName>
</protein>
<comment type="caution">
    <text evidence="1">The sequence shown here is derived from an EMBL/GenBank/DDBJ whole genome shotgun (WGS) entry which is preliminary data.</text>
</comment>